<keyword evidence="4 6" id="KW-1133">Transmembrane helix</keyword>
<evidence type="ECO:0000256" key="2">
    <source>
        <dbReference type="ARBA" id="ARBA00022475"/>
    </source>
</evidence>
<dbReference type="Pfam" id="PF03631">
    <property type="entry name" value="Virul_fac_BrkB"/>
    <property type="match status" value="1"/>
</dbReference>
<dbReference type="GO" id="GO:0005886">
    <property type="term" value="C:plasma membrane"/>
    <property type="evidence" value="ECO:0007669"/>
    <property type="project" value="UniProtKB-SubCell"/>
</dbReference>
<protein>
    <submittedName>
        <fullName evidence="7">YihY family inner membrane protein</fullName>
    </submittedName>
</protein>
<proteinExistence type="predicted"/>
<evidence type="ECO:0000256" key="6">
    <source>
        <dbReference type="SAM" id="Phobius"/>
    </source>
</evidence>
<dbReference type="InterPro" id="IPR017039">
    <property type="entry name" value="Virul_fac_BrkB"/>
</dbReference>
<feature type="transmembrane region" description="Helical" evidence="6">
    <location>
        <begin position="131"/>
        <end position="150"/>
    </location>
</feature>
<evidence type="ECO:0000256" key="3">
    <source>
        <dbReference type="ARBA" id="ARBA00022692"/>
    </source>
</evidence>
<dbReference type="Proteomes" id="UP000278962">
    <property type="component" value="Unassembled WGS sequence"/>
</dbReference>
<feature type="transmembrane region" description="Helical" evidence="6">
    <location>
        <begin position="162"/>
        <end position="185"/>
    </location>
</feature>
<gene>
    <name evidence="7" type="ORF">C8N24_3760</name>
</gene>
<evidence type="ECO:0000256" key="4">
    <source>
        <dbReference type="ARBA" id="ARBA00022989"/>
    </source>
</evidence>
<dbReference type="PIRSF" id="PIRSF035875">
    <property type="entry name" value="RNase_BN"/>
    <property type="match status" value="1"/>
</dbReference>
<feature type="transmembrane region" description="Helical" evidence="6">
    <location>
        <begin position="88"/>
        <end position="111"/>
    </location>
</feature>
<keyword evidence="3 6" id="KW-0812">Transmembrane</keyword>
<keyword evidence="5 6" id="KW-0472">Membrane</keyword>
<dbReference type="AlphaFoldDB" id="A0A660LHY2"/>
<evidence type="ECO:0000313" key="8">
    <source>
        <dbReference type="Proteomes" id="UP000278962"/>
    </source>
</evidence>
<dbReference type="PANTHER" id="PTHR30213:SF0">
    <property type="entry name" value="UPF0761 MEMBRANE PROTEIN YIHY"/>
    <property type="match status" value="1"/>
</dbReference>
<organism evidence="7 8">
    <name type="scientific">Solirubrobacter pauli</name>
    <dbReference type="NCBI Taxonomy" id="166793"/>
    <lineage>
        <taxon>Bacteria</taxon>
        <taxon>Bacillati</taxon>
        <taxon>Actinomycetota</taxon>
        <taxon>Thermoleophilia</taxon>
        <taxon>Solirubrobacterales</taxon>
        <taxon>Solirubrobacteraceae</taxon>
        <taxon>Solirubrobacter</taxon>
    </lineage>
</organism>
<keyword evidence="8" id="KW-1185">Reference proteome</keyword>
<name>A0A660LHY2_9ACTN</name>
<evidence type="ECO:0000313" key="7">
    <source>
        <dbReference type="EMBL" id="RKQ93885.1"/>
    </source>
</evidence>
<evidence type="ECO:0000256" key="5">
    <source>
        <dbReference type="ARBA" id="ARBA00023136"/>
    </source>
</evidence>
<comment type="subcellular location">
    <subcellularLocation>
        <location evidence="1">Cell membrane</location>
        <topology evidence="1">Multi-pass membrane protein</topology>
    </subcellularLocation>
</comment>
<accession>A0A660LHY2</accession>
<dbReference type="PANTHER" id="PTHR30213">
    <property type="entry name" value="INNER MEMBRANE PROTEIN YHJD"/>
    <property type="match status" value="1"/>
</dbReference>
<dbReference type="NCBIfam" id="TIGR00765">
    <property type="entry name" value="yihY_not_rbn"/>
    <property type="match status" value="1"/>
</dbReference>
<dbReference type="EMBL" id="RBIL01000001">
    <property type="protein sequence ID" value="RKQ93885.1"/>
    <property type="molecule type" value="Genomic_DNA"/>
</dbReference>
<comment type="caution">
    <text evidence="7">The sequence shown here is derived from an EMBL/GenBank/DDBJ whole genome shotgun (WGS) entry which is preliminary data.</text>
</comment>
<sequence length="250" mass="26421">MFGQQGLIDQAANYLRDAGAPADTVDAVTGALSAAQEQRGTAIVALIIGLATALNGASGAFGAAGRALNKIFRVEEGRGFVKQKATDLMWTLAVMALVLITFVLIFLGGGLATDVFGKIGLGESAALAWKILRWPAALAVAMLIYAIVYYASPNVEVRKFRWISPGAVTGVVLWIIASALFFVYVSNFSSYSATYGAFAGAVILLVWLWVTNLALLFGAELNAVVGLRRAKYLPETYDGPVLPAKEPAEA</sequence>
<evidence type="ECO:0000256" key="1">
    <source>
        <dbReference type="ARBA" id="ARBA00004651"/>
    </source>
</evidence>
<feature type="transmembrane region" description="Helical" evidence="6">
    <location>
        <begin position="42"/>
        <end position="68"/>
    </location>
</feature>
<keyword evidence="2" id="KW-1003">Cell membrane</keyword>
<feature type="transmembrane region" description="Helical" evidence="6">
    <location>
        <begin position="197"/>
        <end position="219"/>
    </location>
</feature>
<reference evidence="7 8" key="1">
    <citation type="submission" date="2018-10" db="EMBL/GenBank/DDBJ databases">
        <title>Genomic Encyclopedia of Archaeal and Bacterial Type Strains, Phase II (KMG-II): from individual species to whole genera.</title>
        <authorList>
            <person name="Goeker M."/>
        </authorList>
    </citation>
    <scope>NUCLEOTIDE SEQUENCE [LARGE SCALE GENOMIC DNA]</scope>
    <source>
        <strain evidence="7 8">DSM 14954</strain>
    </source>
</reference>